<dbReference type="GO" id="GO:1900753">
    <property type="term" value="P:doxorubicin transport"/>
    <property type="evidence" value="ECO:0007669"/>
    <property type="project" value="InterPro"/>
</dbReference>
<organism evidence="8 9">
    <name type="scientific">Streptomyces paromomycinus</name>
    <name type="common">Streptomyces rimosus subsp. paromomycinus</name>
    <dbReference type="NCBI Taxonomy" id="92743"/>
    <lineage>
        <taxon>Bacteria</taxon>
        <taxon>Bacillati</taxon>
        <taxon>Actinomycetota</taxon>
        <taxon>Actinomycetes</taxon>
        <taxon>Kitasatosporales</taxon>
        <taxon>Streptomycetaceae</taxon>
        <taxon>Streptomyces</taxon>
    </lineage>
</organism>
<comment type="subcellular location">
    <subcellularLocation>
        <location evidence="1">Cell membrane</location>
        <topology evidence="1">Peripheral membrane protein</topology>
        <orientation evidence="1">Cytoplasmic side</orientation>
    </subcellularLocation>
</comment>
<dbReference type="GO" id="GO:0016887">
    <property type="term" value="F:ATP hydrolysis activity"/>
    <property type="evidence" value="ECO:0007669"/>
    <property type="project" value="InterPro"/>
</dbReference>
<keyword evidence="9" id="KW-1185">Reference proteome</keyword>
<dbReference type="NCBIfam" id="TIGR01188">
    <property type="entry name" value="drrA"/>
    <property type="match status" value="1"/>
</dbReference>
<dbReference type="EMBL" id="BHZD01000001">
    <property type="protein sequence ID" value="GCD48328.1"/>
    <property type="molecule type" value="Genomic_DNA"/>
</dbReference>
<evidence type="ECO:0000256" key="3">
    <source>
        <dbReference type="ARBA" id="ARBA00022741"/>
    </source>
</evidence>
<dbReference type="GO" id="GO:0005886">
    <property type="term" value="C:plasma membrane"/>
    <property type="evidence" value="ECO:0007669"/>
    <property type="project" value="UniProtKB-SubCell"/>
</dbReference>
<keyword evidence="2" id="KW-0813">Transport</keyword>
<dbReference type="GO" id="GO:0005524">
    <property type="term" value="F:ATP binding"/>
    <property type="evidence" value="ECO:0007669"/>
    <property type="project" value="UniProtKB-KW"/>
</dbReference>
<feature type="region of interest" description="Disordered" evidence="6">
    <location>
        <begin position="324"/>
        <end position="358"/>
    </location>
</feature>
<dbReference type="InterPro" id="IPR003593">
    <property type="entry name" value="AAA+_ATPase"/>
</dbReference>
<dbReference type="GO" id="GO:0043215">
    <property type="term" value="P:daunorubicin transport"/>
    <property type="evidence" value="ECO:0007669"/>
    <property type="project" value="InterPro"/>
</dbReference>
<dbReference type="Pfam" id="PF13732">
    <property type="entry name" value="DrrA1-3_C"/>
    <property type="match status" value="1"/>
</dbReference>
<dbReference type="InterPro" id="IPR017871">
    <property type="entry name" value="ABC_transporter-like_CS"/>
</dbReference>
<keyword evidence="4 8" id="KW-0067">ATP-binding</keyword>
<dbReference type="AlphaFoldDB" id="A0A401WGC0"/>
<accession>A0A401WGC0</accession>
<dbReference type="InterPro" id="IPR003439">
    <property type="entry name" value="ABC_transporter-like_ATP-bd"/>
</dbReference>
<dbReference type="Proteomes" id="UP000286746">
    <property type="component" value="Unassembled WGS sequence"/>
</dbReference>
<evidence type="ECO:0000259" key="7">
    <source>
        <dbReference type="PROSITE" id="PS50893"/>
    </source>
</evidence>
<dbReference type="PROSITE" id="PS50893">
    <property type="entry name" value="ABC_TRANSPORTER_2"/>
    <property type="match status" value="1"/>
</dbReference>
<comment type="caution">
    <text evidence="8">The sequence shown here is derived from an EMBL/GenBank/DDBJ whole genome shotgun (WGS) entry which is preliminary data.</text>
</comment>
<gene>
    <name evidence="8" type="ORF">GKJPGBOP_08125</name>
</gene>
<evidence type="ECO:0000313" key="9">
    <source>
        <dbReference type="Proteomes" id="UP000286746"/>
    </source>
</evidence>
<dbReference type="SMART" id="SM00382">
    <property type="entry name" value="AAA"/>
    <property type="match status" value="1"/>
</dbReference>
<evidence type="ECO:0000256" key="1">
    <source>
        <dbReference type="ARBA" id="ARBA00004413"/>
    </source>
</evidence>
<dbReference type="Gene3D" id="3.40.50.300">
    <property type="entry name" value="P-loop containing nucleotide triphosphate hydrolases"/>
    <property type="match status" value="1"/>
</dbReference>
<dbReference type="Pfam" id="PF00005">
    <property type="entry name" value="ABC_tran"/>
    <property type="match status" value="1"/>
</dbReference>
<evidence type="ECO:0000256" key="2">
    <source>
        <dbReference type="ARBA" id="ARBA00022448"/>
    </source>
</evidence>
<evidence type="ECO:0000256" key="4">
    <source>
        <dbReference type="ARBA" id="ARBA00022840"/>
    </source>
</evidence>
<protein>
    <submittedName>
        <fullName evidence="8">Daunorubicin resistance protein DrrA family ABC transporter ATP-binding protein</fullName>
    </submittedName>
</protein>
<comment type="similarity">
    <text evidence="5">Belongs to the ABC transporter superfamily. Drug exporter-1 (DrugE1) (TC 3.A.1.105) family.</text>
</comment>
<dbReference type="InterPro" id="IPR005894">
    <property type="entry name" value="DrrA"/>
</dbReference>
<dbReference type="SUPFAM" id="SSF52540">
    <property type="entry name" value="P-loop containing nucleoside triphosphate hydrolases"/>
    <property type="match status" value="1"/>
</dbReference>
<dbReference type="PROSITE" id="PS00211">
    <property type="entry name" value="ABC_TRANSPORTER_1"/>
    <property type="match status" value="1"/>
</dbReference>
<proteinExistence type="inferred from homology"/>
<evidence type="ECO:0000256" key="5">
    <source>
        <dbReference type="ARBA" id="ARBA00049985"/>
    </source>
</evidence>
<dbReference type="PANTHER" id="PTHR43582:SF5">
    <property type="entry name" value="ABC TRANSPORTER"/>
    <property type="match status" value="1"/>
</dbReference>
<evidence type="ECO:0000256" key="6">
    <source>
        <dbReference type="SAM" id="MobiDB-lite"/>
    </source>
</evidence>
<dbReference type="InterPro" id="IPR027417">
    <property type="entry name" value="P-loop_NTPase"/>
</dbReference>
<dbReference type="PANTHER" id="PTHR43582">
    <property type="entry name" value="LINEARMYCIN RESISTANCE ATP-BINDING PROTEIN LNRL"/>
    <property type="match status" value="1"/>
</dbReference>
<evidence type="ECO:0000313" key="8">
    <source>
        <dbReference type="EMBL" id="GCD48328.1"/>
    </source>
</evidence>
<name>A0A401WGC0_STREY</name>
<dbReference type="RefSeq" id="WP_125058265.1">
    <property type="nucleotide sequence ID" value="NZ_BHZD01000001.1"/>
</dbReference>
<reference evidence="8 9" key="1">
    <citation type="submission" date="2018-11" db="EMBL/GenBank/DDBJ databases">
        <title>Whole genome sequence of Streptomyces paromomycinus NBRC 15454(T).</title>
        <authorList>
            <person name="Komaki H."/>
            <person name="Tamura T."/>
        </authorList>
    </citation>
    <scope>NUCLEOTIDE SEQUENCE [LARGE SCALE GENOMIC DNA]</scope>
    <source>
        <strain evidence="8 9">NBRC 15454</strain>
    </source>
</reference>
<feature type="domain" description="ABC transporter" evidence="7">
    <location>
        <begin position="11"/>
        <end position="248"/>
    </location>
</feature>
<feature type="compositionally biased region" description="Low complexity" evidence="6">
    <location>
        <begin position="324"/>
        <end position="337"/>
    </location>
</feature>
<sequence>MAAVQQAATALEAVELVKTYRTGRNKSPVTALRGLSFAAARGTVFGLLGPNGAGKSTTVKILSTLAAADSGTARVAGLDVAAHPERVRRAIGLVAQKPGTDPMATATENLLLAGRLHGMPRRDARARAGELVRRFGLADAADRLVRTYSGGMARKLDIALGLMHRPQVLFLDEPTTGLDPQARTELWHEITRLAGEERMTVLLTTHYLDEADHLADRLAIVDHGTVVATGTPEELKSGLRGDAVHIELAEADGRAQAVLQRVPELREITVDGRTARGRTDDGARALPPVLAALEEAGVAVTSATLARPSLDDVYLRHTGHSIGATGAAGATGATGAEGSKGLDASQGLGASQGLEATK</sequence>
<dbReference type="InterPro" id="IPR025302">
    <property type="entry name" value="DrrA1/2-like_C"/>
</dbReference>
<keyword evidence="3" id="KW-0547">Nucleotide-binding</keyword>